<evidence type="ECO:0000313" key="2">
    <source>
        <dbReference type="EMBL" id="RPB08842.1"/>
    </source>
</evidence>
<protein>
    <submittedName>
        <fullName evidence="2">Uncharacterized protein</fullName>
    </submittedName>
</protein>
<dbReference type="InParanoid" id="A0A3N4KHP4"/>
<feature type="compositionally biased region" description="Polar residues" evidence="1">
    <location>
        <begin position="13"/>
        <end position="22"/>
    </location>
</feature>
<keyword evidence="3" id="KW-1185">Reference proteome</keyword>
<dbReference type="EMBL" id="ML119158">
    <property type="protein sequence ID" value="RPB08842.1"/>
    <property type="molecule type" value="Genomic_DNA"/>
</dbReference>
<sequence length="150" mass="17480">MSNHTTPGGPFNPDQTQPGLTPNETVLDRVAEQLSNLRHITQIIKIIRNRANFAHLAFRTPTHVRCLQDQDLNEAVRSIRSMFEYLRAMPIVGQRRVEFLESMTDIWPRLHLIIRDLEYMLLHPASSHHDLSKHYQSILRILRIGSVVLW</sequence>
<dbReference type="Proteomes" id="UP000277580">
    <property type="component" value="Unassembled WGS sequence"/>
</dbReference>
<name>A0A3N4KHP4_9PEZI</name>
<dbReference type="AlphaFoldDB" id="A0A3N4KHP4"/>
<organism evidence="2 3">
    <name type="scientific">Morchella conica CCBAS932</name>
    <dbReference type="NCBI Taxonomy" id="1392247"/>
    <lineage>
        <taxon>Eukaryota</taxon>
        <taxon>Fungi</taxon>
        <taxon>Dikarya</taxon>
        <taxon>Ascomycota</taxon>
        <taxon>Pezizomycotina</taxon>
        <taxon>Pezizomycetes</taxon>
        <taxon>Pezizales</taxon>
        <taxon>Morchellaceae</taxon>
        <taxon>Morchella</taxon>
    </lineage>
</organism>
<evidence type="ECO:0000313" key="3">
    <source>
        <dbReference type="Proteomes" id="UP000277580"/>
    </source>
</evidence>
<gene>
    <name evidence="2" type="ORF">P167DRAFT_548609</name>
</gene>
<proteinExistence type="predicted"/>
<feature type="region of interest" description="Disordered" evidence="1">
    <location>
        <begin position="1"/>
        <end position="22"/>
    </location>
</feature>
<evidence type="ECO:0000256" key="1">
    <source>
        <dbReference type="SAM" id="MobiDB-lite"/>
    </source>
</evidence>
<reference evidence="2 3" key="1">
    <citation type="journal article" date="2018" name="Nat. Ecol. Evol.">
        <title>Pezizomycetes genomes reveal the molecular basis of ectomycorrhizal truffle lifestyle.</title>
        <authorList>
            <person name="Murat C."/>
            <person name="Payen T."/>
            <person name="Noel B."/>
            <person name="Kuo A."/>
            <person name="Morin E."/>
            <person name="Chen J."/>
            <person name="Kohler A."/>
            <person name="Krizsan K."/>
            <person name="Balestrini R."/>
            <person name="Da Silva C."/>
            <person name="Montanini B."/>
            <person name="Hainaut M."/>
            <person name="Levati E."/>
            <person name="Barry K.W."/>
            <person name="Belfiori B."/>
            <person name="Cichocki N."/>
            <person name="Clum A."/>
            <person name="Dockter R.B."/>
            <person name="Fauchery L."/>
            <person name="Guy J."/>
            <person name="Iotti M."/>
            <person name="Le Tacon F."/>
            <person name="Lindquist E.A."/>
            <person name="Lipzen A."/>
            <person name="Malagnac F."/>
            <person name="Mello A."/>
            <person name="Molinier V."/>
            <person name="Miyauchi S."/>
            <person name="Poulain J."/>
            <person name="Riccioni C."/>
            <person name="Rubini A."/>
            <person name="Sitrit Y."/>
            <person name="Splivallo R."/>
            <person name="Traeger S."/>
            <person name="Wang M."/>
            <person name="Zifcakova L."/>
            <person name="Wipf D."/>
            <person name="Zambonelli A."/>
            <person name="Paolocci F."/>
            <person name="Nowrousian M."/>
            <person name="Ottonello S."/>
            <person name="Baldrian P."/>
            <person name="Spatafora J.W."/>
            <person name="Henrissat B."/>
            <person name="Nagy L.G."/>
            <person name="Aury J.M."/>
            <person name="Wincker P."/>
            <person name="Grigoriev I.V."/>
            <person name="Bonfante P."/>
            <person name="Martin F.M."/>
        </authorList>
    </citation>
    <scope>NUCLEOTIDE SEQUENCE [LARGE SCALE GENOMIC DNA]</scope>
    <source>
        <strain evidence="2 3">CCBAS932</strain>
    </source>
</reference>
<accession>A0A3N4KHP4</accession>